<dbReference type="EMBL" id="CP013290">
    <property type="protein sequence ID" value="APH02980.1"/>
    <property type="molecule type" value="Genomic_DNA"/>
</dbReference>
<accession>A0A1L3ML00</accession>
<reference evidence="3 6" key="1">
    <citation type="submission" date="2015-11" db="EMBL/GenBank/DDBJ databases">
        <authorList>
            <person name="Zhang Y."/>
            <person name="Guo Z."/>
        </authorList>
    </citation>
    <scope>NUCLEOTIDE SEQUENCE [LARGE SCALE GENOMIC DNA]</scope>
    <source>
        <strain evidence="3 6">YFY001</strain>
    </source>
</reference>
<dbReference type="Pfam" id="PF02371">
    <property type="entry name" value="Transposase_20"/>
    <property type="match status" value="1"/>
</dbReference>
<dbReference type="KEGG" id="jte:ASJ30_14485"/>
<dbReference type="Pfam" id="PF01548">
    <property type="entry name" value="DEDD_Tnp_IS110"/>
    <property type="match status" value="1"/>
</dbReference>
<dbReference type="RefSeq" id="WP_072626112.1">
    <property type="nucleotide sequence ID" value="NZ_CP013290.1"/>
</dbReference>
<dbReference type="AlphaFoldDB" id="A0A1L3ML00"/>
<dbReference type="PANTHER" id="PTHR33055">
    <property type="entry name" value="TRANSPOSASE FOR INSERTION SEQUENCE ELEMENT IS1111A"/>
    <property type="match status" value="1"/>
</dbReference>
<sequence>MTNTSPSHPRGRIEAPGLIVGVDTHKDFHVAAAVDERGALLEIARFSATRTGYDRLALWAEGLRRQVTGQVADVALTYAIEGTSSYGAGLVAALRPTGVTIHEVARPNRRDRRLRGKTDAFDAENAARAVLAGTVTATAKTADGNIEMIRVIKCAKHAAVKARAATMISLRHLIVTAPADLREQLEPLTKMALLRRCAGLRPGEVDDPTAATKYALRAMARRWLYLSEEITKHEAQLDRLTTAVAPQLREGCGIGPDAAAELLTVIGDNVARVTSEAALAKLCGVNPIPASSGRTNRHRLNRGGHRQANAALYRIVIVRMRLDERTKTYVTRRTAEGKTKSEIIRCLKRHLIREIWRTTRHLRTQEQTAPAAAA</sequence>
<dbReference type="NCBIfam" id="NF033542">
    <property type="entry name" value="transpos_IS110"/>
    <property type="match status" value="1"/>
</dbReference>
<protein>
    <submittedName>
        <fullName evidence="3">Transposase</fullName>
    </submittedName>
</protein>
<evidence type="ECO:0000313" key="6">
    <source>
        <dbReference type="Proteomes" id="UP000182938"/>
    </source>
</evidence>
<organism evidence="3 6">
    <name type="scientific">Janibacter indicus</name>
    <dbReference type="NCBI Taxonomy" id="857417"/>
    <lineage>
        <taxon>Bacteria</taxon>
        <taxon>Bacillati</taxon>
        <taxon>Actinomycetota</taxon>
        <taxon>Actinomycetes</taxon>
        <taxon>Micrococcales</taxon>
        <taxon>Intrasporangiaceae</taxon>
        <taxon>Janibacter</taxon>
    </lineage>
</organism>
<dbReference type="KEGG" id="jte:ASJ30_03745"/>
<evidence type="ECO:0000313" key="4">
    <source>
        <dbReference type="EMBL" id="APH03227.1"/>
    </source>
</evidence>
<dbReference type="InterPro" id="IPR047650">
    <property type="entry name" value="Transpos_IS110"/>
</dbReference>
<feature type="domain" description="Transposase IS110-like N-terminal" evidence="1">
    <location>
        <begin position="20"/>
        <end position="173"/>
    </location>
</feature>
<dbReference type="Proteomes" id="UP000182938">
    <property type="component" value="Chromosome"/>
</dbReference>
<dbReference type="EMBL" id="CP013290">
    <property type="protein sequence ID" value="APH03227.1"/>
    <property type="molecule type" value="Genomic_DNA"/>
</dbReference>
<proteinExistence type="predicted"/>
<dbReference type="InterPro" id="IPR002525">
    <property type="entry name" value="Transp_IS110-like_N"/>
</dbReference>
<dbReference type="GO" id="GO:0003677">
    <property type="term" value="F:DNA binding"/>
    <property type="evidence" value="ECO:0007669"/>
    <property type="project" value="InterPro"/>
</dbReference>
<evidence type="ECO:0000313" key="3">
    <source>
        <dbReference type="EMBL" id="APH02980.1"/>
    </source>
</evidence>
<dbReference type="GO" id="GO:0006313">
    <property type="term" value="P:DNA transposition"/>
    <property type="evidence" value="ECO:0007669"/>
    <property type="project" value="InterPro"/>
</dbReference>
<evidence type="ECO:0000259" key="2">
    <source>
        <dbReference type="Pfam" id="PF02371"/>
    </source>
</evidence>
<dbReference type="InterPro" id="IPR003346">
    <property type="entry name" value="Transposase_20"/>
</dbReference>
<gene>
    <name evidence="3" type="ORF">ASJ30_03745</name>
    <name evidence="4" type="ORF">ASJ30_14485</name>
    <name evidence="5" type="ORF">ASJ30_15705</name>
</gene>
<dbReference type="PANTHER" id="PTHR33055:SF16">
    <property type="entry name" value="TRANSPOSASE FOR INSERTION SEQUENCE ELEMENT IS1547"/>
    <property type="match status" value="1"/>
</dbReference>
<dbReference type="GO" id="GO:0004803">
    <property type="term" value="F:transposase activity"/>
    <property type="evidence" value="ECO:0007669"/>
    <property type="project" value="InterPro"/>
</dbReference>
<dbReference type="EMBL" id="CP013290">
    <property type="protein sequence ID" value="APH03248.1"/>
    <property type="molecule type" value="Genomic_DNA"/>
</dbReference>
<evidence type="ECO:0000313" key="5">
    <source>
        <dbReference type="EMBL" id="APH03248.1"/>
    </source>
</evidence>
<feature type="domain" description="Transposase IS116/IS110/IS902 C-terminal" evidence="2">
    <location>
        <begin position="248"/>
        <end position="330"/>
    </location>
</feature>
<evidence type="ECO:0000259" key="1">
    <source>
        <dbReference type="Pfam" id="PF01548"/>
    </source>
</evidence>
<dbReference type="KEGG" id="jte:ASJ30_15705"/>
<keyword evidence="6" id="KW-1185">Reference proteome</keyword>
<name>A0A1L3ML00_9MICO</name>